<reference evidence="1" key="1">
    <citation type="submission" date="2021-04" db="EMBL/GenBank/DDBJ databases">
        <title>Genome sequence of Woronichinia naegeliana from Washington state freshwater lake bloom.</title>
        <authorList>
            <person name="Dreher T.W."/>
        </authorList>
    </citation>
    <scope>NUCLEOTIDE SEQUENCE</scope>
    <source>
        <strain evidence="1">WA131</strain>
    </source>
</reference>
<protein>
    <submittedName>
        <fullName evidence="1">DUF2808 domain-containing protein</fullName>
    </submittedName>
</protein>
<dbReference type="Pfam" id="PF10989">
    <property type="entry name" value="DUF2808"/>
    <property type="match status" value="1"/>
</dbReference>
<name>A0A977L4G8_9CYAN</name>
<accession>A0A977L4G8</accession>
<dbReference type="EMBL" id="CP073041">
    <property type="protein sequence ID" value="UXE63900.1"/>
    <property type="molecule type" value="Genomic_DNA"/>
</dbReference>
<gene>
    <name evidence="1" type="ORF">KA717_15945</name>
</gene>
<dbReference type="AlphaFoldDB" id="A0A977L4G8"/>
<evidence type="ECO:0000313" key="1">
    <source>
        <dbReference type="EMBL" id="UXE63900.1"/>
    </source>
</evidence>
<proteinExistence type="predicted"/>
<organism evidence="1">
    <name type="scientific">Woronichinia naegeliana WA131</name>
    <dbReference type="NCBI Taxonomy" id="2824559"/>
    <lineage>
        <taxon>Bacteria</taxon>
        <taxon>Bacillati</taxon>
        <taxon>Cyanobacteriota</taxon>
        <taxon>Cyanophyceae</taxon>
        <taxon>Synechococcales</taxon>
        <taxon>Coelosphaeriaceae</taxon>
        <taxon>Woronichinia</taxon>
    </lineage>
</organism>
<sequence>MLKKFQTLGLLPLLLTTSLGVTLSPAIIYPVQSQDFPYPPNSTFFTGKPPSFQGARVFYNSIYAPDVPYYFTFYLPEQSIQSIGKVTIQQNTSPYTLDFRFSQTQAFLGTPDQKQTLLKLKTVSQDPETGAIAVEFETPVPPGSTFSVGLEAVQNPSIGGTYGFTVRAFPAGPQAIGMNLGVGQIQIYDFRP</sequence>
<dbReference type="InterPro" id="IPR021256">
    <property type="entry name" value="DUF2808"/>
</dbReference>
<dbReference type="KEGG" id="wna:KA717_15945"/>
<dbReference type="Proteomes" id="UP001065613">
    <property type="component" value="Chromosome"/>
</dbReference>